<name>H2YXT1_CIOSA</name>
<sequence length="179" mass="18831">MMQTYGPSDSIGSMYNGSQYMSASSQNPEQAPGMQGHTRLSLSSQPPSSYPGGETAPLRGGMPSYQQQRSAAVQYQMRPGMNSGTPVAPGSTAMYMHQAQQYPGQPGQRVPGPPQTSMYAPQHLTSSASIVAGSKHPGSAGQYDEASAQMAMSQQQSMQQQNQATMQGNAPAQMKPGAP</sequence>
<feature type="region of interest" description="Disordered" evidence="1">
    <location>
        <begin position="1"/>
        <end position="73"/>
    </location>
</feature>
<dbReference type="Ensembl" id="ENSCSAVT00000010266.1">
    <property type="protein sequence ID" value="ENSCSAVP00000010142.1"/>
    <property type="gene ID" value="ENSCSAVG00000005980.1"/>
</dbReference>
<dbReference type="Proteomes" id="UP000007875">
    <property type="component" value="Unassembled WGS sequence"/>
</dbReference>
<feature type="compositionally biased region" description="Low complexity" evidence="1">
    <location>
        <begin position="146"/>
        <end position="167"/>
    </location>
</feature>
<reference evidence="2" key="3">
    <citation type="submission" date="2025-09" db="UniProtKB">
        <authorList>
            <consortium name="Ensembl"/>
        </authorList>
    </citation>
    <scope>IDENTIFICATION</scope>
</reference>
<evidence type="ECO:0000256" key="1">
    <source>
        <dbReference type="SAM" id="MobiDB-lite"/>
    </source>
</evidence>
<feature type="compositionally biased region" description="Low complexity" evidence="1">
    <location>
        <begin position="101"/>
        <end position="110"/>
    </location>
</feature>
<reference evidence="3" key="1">
    <citation type="submission" date="2003-08" db="EMBL/GenBank/DDBJ databases">
        <authorList>
            <person name="Birren B."/>
            <person name="Nusbaum C."/>
            <person name="Abebe A."/>
            <person name="Abouelleil A."/>
            <person name="Adekoya E."/>
            <person name="Ait-zahra M."/>
            <person name="Allen N."/>
            <person name="Allen T."/>
            <person name="An P."/>
            <person name="Anderson M."/>
            <person name="Anderson S."/>
            <person name="Arachchi H."/>
            <person name="Armbruster J."/>
            <person name="Bachantsang P."/>
            <person name="Baldwin J."/>
            <person name="Barry A."/>
            <person name="Bayul T."/>
            <person name="Blitshsteyn B."/>
            <person name="Bloom T."/>
            <person name="Blye J."/>
            <person name="Boguslavskiy L."/>
            <person name="Borowsky M."/>
            <person name="Boukhgalter B."/>
            <person name="Brunache A."/>
            <person name="Butler J."/>
            <person name="Calixte N."/>
            <person name="Calvo S."/>
            <person name="Camarata J."/>
            <person name="Campo K."/>
            <person name="Chang J."/>
            <person name="Cheshatsang Y."/>
            <person name="Citroen M."/>
            <person name="Collymore A."/>
            <person name="Considine T."/>
            <person name="Cook A."/>
            <person name="Cooke P."/>
            <person name="Corum B."/>
            <person name="Cuomo C."/>
            <person name="David R."/>
            <person name="Dawoe T."/>
            <person name="Degray S."/>
            <person name="Dodge S."/>
            <person name="Dooley K."/>
            <person name="Dorje P."/>
            <person name="Dorjee K."/>
            <person name="Dorris L."/>
            <person name="Duffey N."/>
            <person name="Dupes A."/>
            <person name="Elkins T."/>
            <person name="Engels R."/>
            <person name="Erickson J."/>
            <person name="Farina A."/>
            <person name="Faro S."/>
            <person name="Ferreira P."/>
            <person name="Fischer H."/>
            <person name="Fitzgerald M."/>
            <person name="Foley K."/>
            <person name="Gage D."/>
            <person name="Galagan J."/>
            <person name="Gearin G."/>
            <person name="Gnerre S."/>
            <person name="Gnirke A."/>
            <person name="Goyette A."/>
            <person name="Graham J."/>
            <person name="Grandbois E."/>
            <person name="Gyaltsen K."/>
            <person name="Hafez N."/>
            <person name="Hagopian D."/>
            <person name="Hagos B."/>
            <person name="Hall J."/>
            <person name="Hatcher B."/>
            <person name="Heller A."/>
            <person name="Higgins H."/>
            <person name="Honan T."/>
            <person name="Horn A."/>
            <person name="Houde N."/>
            <person name="Hughes L."/>
            <person name="Hulme W."/>
            <person name="Husby E."/>
            <person name="Iliev I."/>
            <person name="Jaffe D."/>
            <person name="Jones C."/>
            <person name="Kamal M."/>
            <person name="Kamat A."/>
            <person name="Kamvysselis M."/>
            <person name="Karlsson E."/>
            <person name="Kells C."/>
            <person name="Kieu A."/>
            <person name="Kisner P."/>
            <person name="Kodira C."/>
            <person name="Kulbokas E."/>
            <person name="Labutti K."/>
            <person name="Lama D."/>
            <person name="Landers T."/>
            <person name="Leger J."/>
            <person name="Levine S."/>
            <person name="Lewis D."/>
            <person name="Lewis T."/>
            <person name="Lindblad-toh K."/>
            <person name="Liu X."/>
            <person name="Lokyitsang T."/>
            <person name="Lokyitsang Y."/>
            <person name="Lucien O."/>
            <person name="Lui A."/>
            <person name="Ma L.J."/>
            <person name="Mabbitt R."/>
            <person name="Macdonald J."/>
            <person name="Maclean C."/>
            <person name="Major J."/>
            <person name="Manning J."/>
            <person name="Marabella R."/>
            <person name="Maru K."/>
            <person name="Matthews C."/>
            <person name="Mauceli E."/>
            <person name="Mccarthy M."/>
            <person name="Mcdonough S."/>
            <person name="Mcghee T."/>
            <person name="Meldrim J."/>
            <person name="Meneus L."/>
            <person name="Mesirov J."/>
            <person name="Mihalev A."/>
            <person name="Mihova T."/>
            <person name="Mikkelsen T."/>
            <person name="Mlenga V."/>
            <person name="Moru K."/>
            <person name="Mozes J."/>
            <person name="Mulrain L."/>
            <person name="Munson G."/>
            <person name="Naylor J."/>
            <person name="Newes C."/>
            <person name="Nguyen C."/>
            <person name="Nguyen N."/>
            <person name="Nguyen T."/>
            <person name="Nicol R."/>
            <person name="Nielsen C."/>
            <person name="Nizzari M."/>
            <person name="Norbu C."/>
            <person name="Norbu N."/>
            <person name="O'donnell P."/>
            <person name="Okoawo O."/>
            <person name="O'leary S."/>
            <person name="Omotosho B."/>
            <person name="O'neill K."/>
            <person name="Osman S."/>
            <person name="Parker S."/>
            <person name="Perrin D."/>
            <person name="Phunkhang P."/>
            <person name="Piqani B."/>
            <person name="Purcell S."/>
            <person name="Rachupka T."/>
            <person name="Ramasamy U."/>
            <person name="Rameau R."/>
            <person name="Ray V."/>
            <person name="Raymond C."/>
            <person name="Retta R."/>
            <person name="Richardson S."/>
            <person name="Rise C."/>
            <person name="Rodriguez J."/>
            <person name="Rogers J."/>
            <person name="Rogov P."/>
            <person name="Rutman M."/>
            <person name="Schupbach R."/>
            <person name="Seaman C."/>
            <person name="Settipalli S."/>
            <person name="Sharpe T."/>
            <person name="Sheridan J."/>
            <person name="Sherpa N."/>
            <person name="Shi J."/>
            <person name="Smirnov S."/>
            <person name="Smith C."/>
            <person name="Sougnez C."/>
            <person name="Spencer B."/>
            <person name="Stalker J."/>
            <person name="Stange-thomann N."/>
            <person name="Stavropoulos S."/>
            <person name="Stetson K."/>
            <person name="Stone C."/>
            <person name="Stone S."/>
            <person name="Stubbs M."/>
            <person name="Talamas J."/>
            <person name="Tchuinga P."/>
            <person name="Tenzing P."/>
            <person name="Tesfaye S."/>
            <person name="Theodore J."/>
            <person name="Thoulutsang Y."/>
            <person name="Topham K."/>
            <person name="Towey S."/>
            <person name="Tsamla T."/>
            <person name="Tsomo N."/>
            <person name="Vallee D."/>
            <person name="Vassiliev H."/>
            <person name="Venkataraman V."/>
            <person name="Vinson J."/>
            <person name="Vo A."/>
            <person name="Wade C."/>
            <person name="Wang S."/>
            <person name="Wangchuk T."/>
            <person name="Wangdi T."/>
            <person name="Whittaker C."/>
            <person name="Wilkinson J."/>
            <person name="Wu Y."/>
            <person name="Wyman D."/>
            <person name="Yadav S."/>
            <person name="Yang S."/>
            <person name="Yang X."/>
            <person name="Yeager S."/>
            <person name="Yee E."/>
            <person name="Young G."/>
            <person name="Zainoun J."/>
            <person name="Zembeck L."/>
            <person name="Zimmer A."/>
            <person name="Zody M."/>
            <person name="Lander E."/>
        </authorList>
    </citation>
    <scope>NUCLEOTIDE SEQUENCE [LARGE SCALE GENOMIC DNA]</scope>
</reference>
<feature type="compositionally biased region" description="Polar residues" evidence="1">
    <location>
        <begin position="64"/>
        <end position="73"/>
    </location>
</feature>
<dbReference type="InParanoid" id="H2YXT1"/>
<dbReference type="HOGENOM" id="CLU_1506708_0_0_1"/>
<feature type="region of interest" description="Disordered" evidence="1">
    <location>
        <begin position="101"/>
        <end position="120"/>
    </location>
</feature>
<reference evidence="2" key="2">
    <citation type="submission" date="2025-08" db="UniProtKB">
        <authorList>
            <consortium name="Ensembl"/>
        </authorList>
    </citation>
    <scope>IDENTIFICATION</scope>
</reference>
<keyword evidence="3" id="KW-1185">Reference proteome</keyword>
<dbReference type="GeneTree" id="ENSGT00530000068623"/>
<evidence type="ECO:0000313" key="3">
    <source>
        <dbReference type="Proteomes" id="UP000007875"/>
    </source>
</evidence>
<accession>H2YXT1</accession>
<protein>
    <submittedName>
        <fullName evidence="2">Uncharacterized protein</fullName>
    </submittedName>
</protein>
<dbReference type="AlphaFoldDB" id="H2YXT1"/>
<evidence type="ECO:0000313" key="2">
    <source>
        <dbReference type="Ensembl" id="ENSCSAVP00000010142.1"/>
    </source>
</evidence>
<feature type="region of interest" description="Disordered" evidence="1">
    <location>
        <begin position="126"/>
        <end position="179"/>
    </location>
</feature>
<feature type="compositionally biased region" description="Polar residues" evidence="1">
    <location>
        <begin position="1"/>
        <end position="29"/>
    </location>
</feature>
<proteinExistence type="predicted"/>
<organism evidence="2 3">
    <name type="scientific">Ciona savignyi</name>
    <name type="common">Pacific transparent sea squirt</name>
    <dbReference type="NCBI Taxonomy" id="51511"/>
    <lineage>
        <taxon>Eukaryota</taxon>
        <taxon>Metazoa</taxon>
        <taxon>Chordata</taxon>
        <taxon>Tunicata</taxon>
        <taxon>Ascidiacea</taxon>
        <taxon>Phlebobranchia</taxon>
        <taxon>Cionidae</taxon>
        <taxon>Ciona</taxon>
    </lineage>
</organism>